<comment type="caution">
    <text evidence="2">The sequence shown here is derived from an EMBL/GenBank/DDBJ whole genome shotgun (WGS) entry which is preliminary data.</text>
</comment>
<dbReference type="HOGENOM" id="CLU_084184_0_0_11"/>
<dbReference type="EMBL" id="ALQB01000012">
    <property type="protein sequence ID" value="EJZ15416.1"/>
    <property type="molecule type" value="Genomic_DNA"/>
</dbReference>
<dbReference type="AlphaFoldDB" id="K0V8Z9"/>
<protein>
    <recommendedName>
        <fullName evidence="1">DUF6891 domain-containing protein</fullName>
    </recommendedName>
</protein>
<gene>
    <name evidence="2" type="ORF">MFORT_04888</name>
</gene>
<evidence type="ECO:0000313" key="3">
    <source>
        <dbReference type="Proteomes" id="UP000006043"/>
    </source>
</evidence>
<sequence length="288" mass="32355">MPPADENGSFGNVTVIPYHDVRPAAILRFAGRAVIARLSCARRVVTAVTIAPPGRFARFRQHLEASAVSAPSNPNVIPAYAVLPDLPLDDEDRATLTSEIWSMLVTGNDDAEEFLEIYAEDYELTDEQLTAAFTALREARLRQQTEIGDYRSRTQAAFDELNANGVIARADFSCCGTCASAEIGDERNDSRHWTGYIYFHSQDTDRLVEDGSTYIGYGAFEPENFDEEAYNRLSDQAKQDLYTSDVTRMLDEVVFPVVRRHGIEPEWNRDLGTRVLLTNADWYSPIER</sequence>
<dbReference type="Proteomes" id="UP000006043">
    <property type="component" value="Unassembled WGS sequence"/>
</dbReference>
<proteinExistence type="predicted"/>
<accession>K0V8Z9</accession>
<reference evidence="2 3" key="1">
    <citation type="journal article" date="2012" name="J. Bacteriol.">
        <title>Complete Genome Sequence of Mycobacterium fortuitum subsp. fortuitum Type Strain DSM46621.</title>
        <authorList>
            <person name="Ho Y.S."/>
            <person name="Adroub S.A."/>
            <person name="Aleisa F."/>
            <person name="Mahmood H."/>
            <person name="Othoum G."/>
            <person name="Rashid F."/>
            <person name="Zaher M."/>
            <person name="Ali S."/>
            <person name="Bitter W."/>
            <person name="Pain A."/>
            <person name="Abdallah A.M."/>
        </authorList>
    </citation>
    <scope>NUCLEOTIDE SEQUENCE [LARGE SCALE GENOMIC DNA]</scope>
    <source>
        <strain evidence="3">DSM46621</strain>
    </source>
</reference>
<evidence type="ECO:0000313" key="2">
    <source>
        <dbReference type="EMBL" id="EJZ15416.1"/>
    </source>
</evidence>
<dbReference type="PATRIC" id="fig|1214102.3.peg.977"/>
<evidence type="ECO:0000259" key="1">
    <source>
        <dbReference type="Pfam" id="PF21831"/>
    </source>
</evidence>
<organism evidence="2 3">
    <name type="scientific">Mycolicibacterium fortuitum subsp. fortuitum DSM 46621 = ATCC 6841 = JCM 6387</name>
    <dbReference type="NCBI Taxonomy" id="1214102"/>
    <lineage>
        <taxon>Bacteria</taxon>
        <taxon>Bacillati</taxon>
        <taxon>Actinomycetota</taxon>
        <taxon>Actinomycetes</taxon>
        <taxon>Mycobacteriales</taxon>
        <taxon>Mycobacteriaceae</taxon>
        <taxon>Mycolicibacterium</taxon>
    </lineage>
</organism>
<dbReference type="Pfam" id="PF21831">
    <property type="entry name" value="DUF6891"/>
    <property type="match status" value="1"/>
</dbReference>
<name>K0V8Z9_MYCFO</name>
<feature type="domain" description="DUF6891" evidence="1">
    <location>
        <begin position="93"/>
        <end position="282"/>
    </location>
</feature>
<dbReference type="InterPro" id="IPR054186">
    <property type="entry name" value="DUF6891"/>
</dbReference>